<dbReference type="InterPro" id="IPR039425">
    <property type="entry name" value="RNA_pol_sigma-70-like"/>
</dbReference>
<keyword evidence="2" id="KW-0805">Transcription regulation</keyword>
<dbReference type="InterPro" id="IPR013325">
    <property type="entry name" value="RNA_pol_sigma_r2"/>
</dbReference>
<dbReference type="RefSeq" id="WP_152761526.1">
    <property type="nucleotide sequence ID" value="NZ_WHLY01000002.1"/>
</dbReference>
<sequence>MDDSGTQERFITYLDGYKKLIVKVAGAYCSDPEDRKDLIQEISLQLWKAYPNYDARVALSTWTYRIALNVSISFLRKETSRKQREERYHRERDILEWHNPLLDERLEQLYRIIDQLKPLDKAIIILSLEGCKNTEIAEVMGLSPSNVSSRLHRIREQLKSFVTT</sequence>
<dbReference type="Proteomes" id="UP000479293">
    <property type="component" value="Unassembled WGS sequence"/>
</dbReference>
<dbReference type="GO" id="GO:0003677">
    <property type="term" value="F:DNA binding"/>
    <property type="evidence" value="ECO:0007669"/>
    <property type="project" value="InterPro"/>
</dbReference>
<dbReference type="AlphaFoldDB" id="A0A7C9FYT6"/>
<comment type="caution">
    <text evidence="7">The sequence shown here is derived from an EMBL/GenBank/DDBJ whole genome shotgun (WGS) entry which is preliminary data.</text>
</comment>
<dbReference type="PANTHER" id="PTHR43133">
    <property type="entry name" value="RNA POLYMERASE ECF-TYPE SIGMA FACTO"/>
    <property type="match status" value="1"/>
</dbReference>
<keyword evidence="8" id="KW-1185">Reference proteome</keyword>
<keyword evidence="3" id="KW-0731">Sigma factor</keyword>
<dbReference type="PANTHER" id="PTHR43133:SF45">
    <property type="entry name" value="RNA POLYMERASE ECF-TYPE SIGMA FACTOR"/>
    <property type="match status" value="1"/>
</dbReference>
<evidence type="ECO:0000256" key="2">
    <source>
        <dbReference type="ARBA" id="ARBA00023015"/>
    </source>
</evidence>
<evidence type="ECO:0000259" key="6">
    <source>
        <dbReference type="Pfam" id="PF08281"/>
    </source>
</evidence>
<comment type="similarity">
    <text evidence="1">Belongs to the sigma-70 factor family. ECF subfamily.</text>
</comment>
<dbReference type="SUPFAM" id="SSF88946">
    <property type="entry name" value="Sigma2 domain of RNA polymerase sigma factors"/>
    <property type="match status" value="1"/>
</dbReference>
<evidence type="ECO:0000313" key="7">
    <source>
        <dbReference type="EMBL" id="MPR34913.1"/>
    </source>
</evidence>
<dbReference type="InterPro" id="IPR013249">
    <property type="entry name" value="RNA_pol_sigma70_r4_t2"/>
</dbReference>
<dbReference type="InterPro" id="IPR013324">
    <property type="entry name" value="RNA_pol_sigma_r3/r4-like"/>
</dbReference>
<evidence type="ECO:0000313" key="8">
    <source>
        <dbReference type="Proteomes" id="UP000479293"/>
    </source>
</evidence>
<dbReference type="Pfam" id="PF04542">
    <property type="entry name" value="Sigma70_r2"/>
    <property type="match status" value="1"/>
</dbReference>
<dbReference type="Gene3D" id="1.10.10.10">
    <property type="entry name" value="Winged helix-like DNA-binding domain superfamily/Winged helix DNA-binding domain"/>
    <property type="match status" value="1"/>
</dbReference>
<keyword evidence="4" id="KW-0804">Transcription</keyword>
<dbReference type="Pfam" id="PF08281">
    <property type="entry name" value="Sigma70_r4_2"/>
    <property type="match status" value="1"/>
</dbReference>
<protein>
    <submittedName>
        <fullName evidence="7">Sigma-70 family RNA polymerase sigma factor</fullName>
    </submittedName>
</protein>
<dbReference type="InterPro" id="IPR036388">
    <property type="entry name" value="WH-like_DNA-bd_sf"/>
</dbReference>
<organism evidence="7 8">
    <name type="scientific">Salmonirosea aquatica</name>
    <dbReference type="NCBI Taxonomy" id="2654236"/>
    <lineage>
        <taxon>Bacteria</taxon>
        <taxon>Pseudomonadati</taxon>
        <taxon>Bacteroidota</taxon>
        <taxon>Cytophagia</taxon>
        <taxon>Cytophagales</taxon>
        <taxon>Spirosomataceae</taxon>
        <taxon>Salmonirosea</taxon>
    </lineage>
</organism>
<accession>A0A7C9FYT6</accession>
<dbReference type="InterPro" id="IPR007627">
    <property type="entry name" value="RNA_pol_sigma70_r2"/>
</dbReference>
<dbReference type="InterPro" id="IPR014284">
    <property type="entry name" value="RNA_pol_sigma-70_dom"/>
</dbReference>
<reference evidence="7 8" key="1">
    <citation type="submission" date="2019-10" db="EMBL/GenBank/DDBJ databases">
        <title>Draft Genome Sequence of Cytophagaceae sp. SJW1-29.</title>
        <authorList>
            <person name="Choi A."/>
        </authorList>
    </citation>
    <scope>NUCLEOTIDE SEQUENCE [LARGE SCALE GENOMIC DNA]</scope>
    <source>
        <strain evidence="7 8">SJW1-29</strain>
    </source>
</reference>
<dbReference type="EMBL" id="WHLY01000002">
    <property type="protein sequence ID" value="MPR34913.1"/>
    <property type="molecule type" value="Genomic_DNA"/>
</dbReference>
<dbReference type="NCBIfam" id="TIGR02937">
    <property type="entry name" value="sigma70-ECF"/>
    <property type="match status" value="1"/>
</dbReference>
<name>A0A7C9FYT6_9BACT</name>
<evidence type="ECO:0000256" key="3">
    <source>
        <dbReference type="ARBA" id="ARBA00023082"/>
    </source>
</evidence>
<evidence type="ECO:0000259" key="5">
    <source>
        <dbReference type="Pfam" id="PF04542"/>
    </source>
</evidence>
<dbReference type="GO" id="GO:0016987">
    <property type="term" value="F:sigma factor activity"/>
    <property type="evidence" value="ECO:0007669"/>
    <property type="project" value="UniProtKB-KW"/>
</dbReference>
<dbReference type="Gene3D" id="1.10.1740.10">
    <property type="match status" value="1"/>
</dbReference>
<dbReference type="SUPFAM" id="SSF88659">
    <property type="entry name" value="Sigma3 and sigma4 domains of RNA polymerase sigma factors"/>
    <property type="match status" value="1"/>
</dbReference>
<feature type="domain" description="RNA polymerase sigma factor 70 region 4 type 2" evidence="6">
    <location>
        <begin position="107"/>
        <end position="158"/>
    </location>
</feature>
<feature type="domain" description="RNA polymerase sigma-70 region 2" evidence="5">
    <location>
        <begin position="17"/>
        <end position="79"/>
    </location>
</feature>
<evidence type="ECO:0000256" key="4">
    <source>
        <dbReference type="ARBA" id="ARBA00023163"/>
    </source>
</evidence>
<evidence type="ECO:0000256" key="1">
    <source>
        <dbReference type="ARBA" id="ARBA00010641"/>
    </source>
</evidence>
<dbReference type="GO" id="GO:0006352">
    <property type="term" value="P:DNA-templated transcription initiation"/>
    <property type="evidence" value="ECO:0007669"/>
    <property type="project" value="InterPro"/>
</dbReference>
<gene>
    <name evidence="7" type="ORF">GBK04_16520</name>
</gene>
<proteinExistence type="inferred from homology"/>